<dbReference type="RefSeq" id="WP_139221639.1">
    <property type="nucleotide sequence ID" value="NZ_FOJO01000007.1"/>
</dbReference>
<keyword evidence="1" id="KW-0732">Signal</keyword>
<dbReference type="AlphaFoldDB" id="A0A1I0TER6"/>
<evidence type="ECO:0000313" key="2">
    <source>
        <dbReference type="EMBL" id="SFA50063.1"/>
    </source>
</evidence>
<reference evidence="2 3" key="1">
    <citation type="submission" date="2016-10" db="EMBL/GenBank/DDBJ databases">
        <authorList>
            <person name="de Groot N.N."/>
        </authorList>
    </citation>
    <scope>NUCLEOTIDE SEQUENCE [LARGE SCALE GENOMIC DNA]</scope>
    <source>
        <strain evidence="2 3">CGMCC 1.6117</strain>
    </source>
</reference>
<protein>
    <recommendedName>
        <fullName evidence="4">Lipoprotein</fullName>
    </recommendedName>
</protein>
<dbReference type="OrthoDB" id="7777502at2"/>
<proteinExistence type="predicted"/>
<accession>A0A1I0TER6</accession>
<evidence type="ECO:0000313" key="3">
    <source>
        <dbReference type="Proteomes" id="UP000182312"/>
    </source>
</evidence>
<evidence type="ECO:0000256" key="1">
    <source>
        <dbReference type="SAM" id="SignalP"/>
    </source>
</evidence>
<dbReference type="EMBL" id="FOJO01000007">
    <property type="protein sequence ID" value="SFA50063.1"/>
    <property type="molecule type" value="Genomic_DNA"/>
</dbReference>
<evidence type="ECO:0008006" key="4">
    <source>
        <dbReference type="Google" id="ProtNLM"/>
    </source>
</evidence>
<dbReference type="Proteomes" id="UP000182312">
    <property type="component" value="Unassembled WGS sequence"/>
</dbReference>
<organism evidence="2 3">
    <name type="scientific">Paracoccus halophilus</name>
    <dbReference type="NCBI Taxonomy" id="376733"/>
    <lineage>
        <taxon>Bacteria</taxon>
        <taxon>Pseudomonadati</taxon>
        <taxon>Pseudomonadota</taxon>
        <taxon>Alphaproteobacteria</taxon>
        <taxon>Rhodobacterales</taxon>
        <taxon>Paracoccaceae</taxon>
        <taxon>Paracoccus</taxon>
    </lineage>
</organism>
<dbReference type="PROSITE" id="PS51257">
    <property type="entry name" value="PROKAR_LIPOPROTEIN"/>
    <property type="match status" value="1"/>
</dbReference>
<sequence length="92" mass="9634">MRPLPLLLLPAALAACTAPVAVAPGGDLRARQEAACRAAIAAHVSRPEDQVAPRWLSDTQGVATVQTMDGARRHLCRVDASARVLGYSHPDG</sequence>
<gene>
    <name evidence="2" type="ORF">SAMN04487972_10781</name>
</gene>
<name>A0A1I0TER6_9RHOB</name>
<feature type="chain" id="PRO_5010176510" description="Lipoprotein" evidence="1">
    <location>
        <begin position="24"/>
        <end position="92"/>
    </location>
</feature>
<feature type="signal peptide" evidence="1">
    <location>
        <begin position="1"/>
        <end position="23"/>
    </location>
</feature>